<dbReference type="EMBL" id="ML145111">
    <property type="protein sequence ID" value="TBU59664.1"/>
    <property type="molecule type" value="Genomic_DNA"/>
</dbReference>
<reference evidence="1 2" key="1">
    <citation type="submission" date="2019-01" db="EMBL/GenBank/DDBJ databases">
        <title>Draft genome sequences of three monokaryotic isolates of the white-rot basidiomycete fungus Dichomitus squalens.</title>
        <authorList>
            <consortium name="DOE Joint Genome Institute"/>
            <person name="Lopez S.C."/>
            <person name="Andreopoulos B."/>
            <person name="Pangilinan J."/>
            <person name="Lipzen A."/>
            <person name="Riley R."/>
            <person name="Ahrendt S."/>
            <person name="Ng V."/>
            <person name="Barry K."/>
            <person name="Daum C."/>
            <person name="Grigoriev I.V."/>
            <person name="Hilden K.S."/>
            <person name="Makela M.R."/>
            <person name="de Vries R.P."/>
        </authorList>
    </citation>
    <scope>NUCLEOTIDE SEQUENCE [LARGE SCALE GENOMIC DNA]</scope>
    <source>
        <strain evidence="1 2">CBS 464.89</strain>
    </source>
</reference>
<accession>A0A4Q9PZ93</accession>
<gene>
    <name evidence="1" type="ORF">BD310DRAFT_924387</name>
</gene>
<name>A0A4Q9PZ93_9APHY</name>
<evidence type="ECO:0000313" key="1">
    <source>
        <dbReference type="EMBL" id="TBU59664.1"/>
    </source>
</evidence>
<evidence type="ECO:0000313" key="2">
    <source>
        <dbReference type="Proteomes" id="UP000292082"/>
    </source>
</evidence>
<proteinExistence type="predicted"/>
<organism evidence="1 2">
    <name type="scientific">Dichomitus squalens</name>
    <dbReference type="NCBI Taxonomy" id="114155"/>
    <lineage>
        <taxon>Eukaryota</taxon>
        <taxon>Fungi</taxon>
        <taxon>Dikarya</taxon>
        <taxon>Basidiomycota</taxon>
        <taxon>Agaricomycotina</taxon>
        <taxon>Agaricomycetes</taxon>
        <taxon>Polyporales</taxon>
        <taxon>Polyporaceae</taxon>
        <taxon>Dichomitus</taxon>
    </lineage>
</organism>
<keyword evidence="2" id="KW-1185">Reference proteome</keyword>
<sequence>MSTRTPSPREIRVKPSSSRPVSGWEFVRWMAQKRVNLSTKTPNLAIDTLQSMSRYGWLLLWRGRG</sequence>
<feature type="non-terminal residue" evidence="1">
    <location>
        <position position="65"/>
    </location>
</feature>
<dbReference type="Proteomes" id="UP000292082">
    <property type="component" value="Unassembled WGS sequence"/>
</dbReference>
<dbReference type="AlphaFoldDB" id="A0A4Q9PZ93"/>
<protein>
    <submittedName>
        <fullName evidence="1">Uncharacterized protein</fullName>
    </submittedName>
</protein>